<name>X1GW67_9ZZZZ</name>
<proteinExistence type="predicted"/>
<comment type="caution">
    <text evidence="1">The sequence shown here is derived from an EMBL/GenBank/DDBJ whole genome shotgun (WGS) entry which is preliminary data.</text>
</comment>
<gene>
    <name evidence="1" type="ORF">S03H2_53701</name>
</gene>
<reference evidence="1" key="1">
    <citation type="journal article" date="2014" name="Front. Microbiol.">
        <title>High frequency of phylogenetically diverse reductive dehalogenase-homologous genes in deep subseafloor sedimentary metagenomes.</title>
        <authorList>
            <person name="Kawai M."/>
            <person name="Futagami T."/>
            <person name="Toyoda A."/>
            <person name="Takaki Y."/>
            <person name="Nishi S."/>
            <person name="Hori S."/>
            <person name="Arai W."/>
            <person name="Tsubouchi T."/>
            <person name="Morono Y."/>
            <person name="Uchiyama I."/>
            <person name="Ito T."/>
            <person name="Fujiyama A."/>
            <person name="Inagaki F."/>
            <person name="Takami H."/>
        </authorList>
    </citation>
    <scope>NUCLEOTIDE SEQUENCE</scope>
    <source>
        <strain evidence="1">Expedition CK06-06</strain>
    </source>
</reference>
<feature type="non-terminal residue" evidence="1">
    <location>
        <position position="1"/>
    </location>
</feature>
<accession>X1GW67</accession>
<dbReference type="AlphaFoldDB" id="X1GW67"/>
<sequence>NKINNFSLKDLTHTLMTNIEQMKFSNFFVFRSKKEDSE</sequence>
<evidence type="ECO:0000313" key="1">
    <source>
        <dbReference type="EMBL" id="GAH62161.1"/>
    </source>
</evidence>
<protein>
    <submittedName>
        <fullName evidence="1">Uncharacterized protein</fullName>
    </submittedName>
</protein>
<dbReference type="EMBL" id="BARU01034187">
    <property type="protein sequence ID" value="GAH62161.1"/>
    <property type="molecule type" value="Genomic_DNA"/>
</dbReference>
<organism evidence="1">
    <name type="scientific">marine sediment metagenome</name>
    <dbReference type="NCBI Taxonomy" id="412755"/>
    <lineage>
        <taxon>unclassified sequences</taxon>
        <taxon>metagenomes</taxon>
        <taxon>ecological metagenomes</taxon>
    </lineage>
</organism>